<dbReference type="AlphaFoldDB" id="A0A0E9XHG9"/>
<name>A0A0E9XHG9_ANGAN</name>
<protein>
    <submittedName>
        <fullName evidence="1">Uncharacterized protein</fullName>
    </submittedName>
</protein>
<reference evidence="1" key="1">
    <citation type="submission" date="2014-11" db="EMBL/GenBank/DDBJ databases">
        <authorList>
            <person name="Amaro Gonzalez C."/>
        </authorList>
    </citation>
    <scope>NUCLEOTIDE SEQUENCE</scope>
</reference>
<accession>A0A0E9XHG9</accession>
<proteinExistence type="predicted"/>
<evidence type="ECO:0000313" key="1">
    <source>
        <dbReference type="EMBL" id="JAI02183.1"/>
    </source>
</evidence>
<dbReference type="EMBL" id="GBXM01006395">
    <property type="protein sequence ID" value="JAI02183.1"/>
    <property type="molecule type" value="Transcribed_RNA"/>
</dbReference>
<organism evidence="1">
    <name type="scientific">Anguilla anguilla</name>
    <name type="common">European freshwater eel</name>
    <name type="synonym">Muraena anguilla</name>
    <dbReference type="NCBI Taxonomy" id="7936"/>
    <lineage>
        <taxon>Eukaryota</taxon>
        <taxon>Metazoa</taxon>
        <taxon>Chordata</taxon>
        <taxon>Craniata</taxon>
        <taxon>Vertebrata</taxon>
        <taxon>Euteleostomi</taxon>
        <taxon>Actinopterygii</taxon>
        <taxon>Neopterygii</taxon>
        <taxon>Teleostei</taxon>
        <taxon>Anguilliformes</taxon>
        <taxon>Anguillidae</taxon>
        <taxon>Anguilla</taxon>
    </lineage>
</organism>
<sequence length="91" mass="10506">MLDLHFLICYPFKFQMKKQNYQHALLITLNIPILIVCSPLHHSKKTNAFCGAAVTLLDPLRALVLHWGNIAMERIVRVRLAVAVKTLHNRY</sequence>
<reference evidence="1" key="2">
    <citation type="journal article" date="2015" name="Fish Shellfish Immunol.">
        <title>Early steps in the European eel (Anguilla anguilla)-Vibrio vulnificus interaction in the gills: Role of the RtxA13 toxin.</title>
        <authorList>
            <person name="Callol A."/>
            <person name="Pajuelo D."/>
            <person name="Ebbesson L."/>
            <person name="Teles M."/>
            <person name="MacKenzie S."/>
            <person name="Amaro C."/>
        </authorList>
    </citation>
    <scope>NUCLEOTIDE SEQUENCE</scope>
</reference>